<keyword evidence="2" id="KW-1185">Reference proteome</keyword>
<feature type="non-terminal residue" evidence="1">
    <location>
        <position position="79"/>
    </location>
</feature>
<gene>
    <name evidence="1" type="ORF">CU098_004782</name>
</gene>
<evidence type="ECO:0000313" key="2">
    <source>
        <dbReference type="Proteomes" id="UP000253551"/>
    </source>
</evidence>
<dbReference type="EMBL" id="PJQM01007870">
    <property type="protein sequence ID" value="RCH77634.1"/>
    <property type="molecule type" value="Genomic_DNA"/>
</dbReference>
<dbReference type="AlphaFoldDB" id="A0A367IIY3"/>
<protein>
    <submittedName>
        <fullName evidence="1">Uncharacterized protein</fullName>
    </submittedName>
</protein>
<comment type="caution">
    <text evidence="1">The sequence shown here is derived from an EMBL/GenBank/DDBJ whole genome shotgun (WGS) entry which is preliminary data.</text>
</comment>
<organism evidence="1 2">
    <name type="scientific">Rhizopus stolonifer</name>
    <name type="common">Rhizopus nigricans</name>
    <dbReference type="NCBI Taxonomy" id="4846"/>
    <lineage>
        <taxon>Eukaryota</taxon>
        <taxon>Fungi</taxon>
        <taxon>Fungi incertae sedis</taxon>
        <taxon>Mucoromycota</taxon>
        <taxon>Mucoromycotina</taxon>
        <taxon>Mucoromycetes</taxon>
        <taxon>Mucorales</taxon>
        <taxon>Mucorineae</taxon>
        <taxon>Rhizopodaceae</taxon>
        <taxon>Rhizopus</taxon>
    </lineage>
</organism>
<proteinExistence type="predicted"/>
<dbReference type="Proteomes" id="UP000253551">
    <property type="component" value="Unassembled WGS sequence"/>
</dbReference>
<accession>A0A367IIY3</accession>
<reference evidence="1 2" key="1">
    <citation type="journal article" date="2018" name="G3 (Bethesda)">
        <title>Phylogenetic and Phylogenomic Definition of Rhizopus Species.</title>
        <authorList>
            <person name="Gryganskyi A.P."/>
            <person name="Golan J."/>
            <person name="Dolatabadi S."/>
            <person name="Mondo S."/>
            <person name="Robb S."/>
            <person name="Idnurm A."/>
            <person name="Muszewska A."/>
            <person name="Steczkiewicz K."/>
            <person name="Masonjones S."/>
            <person name="Liao H.L."/>
            <person name="Gajdeczka M.T."/>
            <person name="Anike F."/>
            <person name="Vuek A."/>
            <person name="Anishchenko I.M."/>
            <person name="Voigt K."/>
            <person name="de Hoog G.S."/>
            <person name="Smith M.E."/>
            <person name="Heitman J."/>
            <person name="Vilgalys R."/>
            <person name="Stajich J.E."/>
        </authorList>
    </citation>
    <scope>NUCLEOTIDE SEQUENCE [LARGE SCALE GENOMIC DNA]</scope>
    <source>
        <strain evidence="1 2">LSU 92-RS-03</strain>
    </source>
</reference>
<sequence>MILDYKKDVLDINKIDFNVDIVNNWKSINVYYNDEILEFKTPSMRVPFDVKEYQKSNKTDYTFCLSFENKNEEDPFYEF</sequence>
<evidence type="ECO:0000313" key="1">
    <source>
        <dbReference type="EMBL" id="RCH77634.1"/>
    </source>
</evidence>
<name>A0A367IIY3_RHIST</name>